<reference evidence="1 2" key="1">
    <citation type="submission" date="2021-01" db="EMBL/GenBank/DDBJ databases">
        <title>Whole genome shotgun sequence of Asanoa iriomotensis NBRC 100142.</title>
        <authorList>
            <person name="Komaki H."/>
            <person name="Tamura T."/>
        </authorList>
    </citation>
    <scope>NUCLEOTIDE SEQUENCE [LARGE SCALE GENOMIC DNA]</scope>
    <source>
        <strain evidence="1 2">NBRC 100142</strain>
    </source>
</reference>
<dbReference type="InterPro" id="IPR009241">
    <property type="entry name" value="HigB-like"/>
</dbReference>
<keyword evidence="2" id="KW-1185">Reference proteome</keyword>
<dbReference type="Proteomes" id="UP000624325">
    <property type="component" value="Unassembled WGS sequence"/>
</dbReference>
<gene>
    <name evidence="1" type="ORF">Air01nite_48650</name>
</gene>
<name>A0ABQ4C7N2_9ACTN</name>
<proteinExistence type="predicted"/>
<dbReference type="EMBL" id="BONC01000037">
    <property type="protein sequence ID" value="GIF58770.1"/>
    <property type="molecule type" value="Genomic_DNA"/>
</dbReference>
<evidence type="ECO:0008006" key="3">
    <source>
        <dbReference type="Google" id="ProtNLM"/>
    </source>
</evidence>
<comment type="caution">
    <text evidence="1">The sequence shown here is derived from an EMBL/GenBank/DDBJ whole genome shotgun (WGS) entry which is preliminary data.</text>
</comment>
<accession>A0ABQ4C7N2</accession>
<sequence length="125" mass="13759">MAWTVVVVEPVLSWLHELRHTDRRTLVLISAAIDALAEEGPALGRPLVDTVKGSRIANLKELRPGSAGRSEVRLLFVFDPVRQIVLLVGGDKAGGWRAWYGAAVPRAEAAYAEHLERLREKGGER</sequence>
<dbReference type="RefSeq" id="WP_425546846.1">
    <property type="nucleotide sequence ID" value="NZ_BAAALU010000020.1"/>
</dbReference>
<evidence type="ECO:0000313" key="2">
    <source>
        <dbReference type="Proteomes" id="UP000624325"/>
    </source>
</evidence>
<organism evidence="1 2">
    <name type="scientific">Asanoa iriomotensis</name>
    <dbReference type="NCBI Taxonomy" id="234613"/>
    <lineage>
        <taxon>Bacteria</taxon>
        <taxon>Bacillati</taxon>
        <taxon>Actinomycetota</taxon>
        <taxon>Actinomycetes</taxon>
        <taxon>Micromonosporales</taxon>
        <taxon>Micromonosporaceae</taxon>
        <taxon>Asanoa</taxon>
    </lineage>
</organism>
<dbReference type="Pfam" id="PF05973">
    <property type="entry name" value="Gp49"/>
    <property type="match status" value="1"/>
</dbReference>
<protein>
    <recommendedName>
        <fullName evidence="3">Addiction module toxin RelE</fullName>
    </recommendedName>
</protein>
<evidence type="ECO:0000313" key="1">
    <source>
        <dbReference type="EMBL" id="GIF58770.1"/>
    </source>
</evidence>